<evidence type="ECO:0000256" key="1">
    <source>
        <dbReference type="SAM" id="Coils"/>
    </source>
</evidence>
<dbReference type="OrthoDB" id="2449142at2759"/>
<proteinExistence type="predicted"/>
<evidence type="ECO:0000313" key="3">
    <source>
        <dbReference type="Proteomes" id="UP000266673"/>
    </source>
</evidence>
<dbReference type="AlphaFoldDB" id="A0A397W085"/>
<dbReference type="Proteomes" id="UP000266673">
    <property type="component" value="Unassembled WGS sequence"/>
</dbReference>
<dbReference type="EMBL" id="QKWP01000092">
    <property type="protein sequence ID" value="RIB27618.1"/>
    <property type="molecule type" value="Genomic_DNA"/>
</dbReference>
<organism evidence="2 3">
    <name type="scientific">Gigaspora rosea</name>
    <dbReference type="NCBI Taxonomy" id="44941"/>
    <lineage>
        <taxon>Eukaryota</taxon>
        <taxon>Fungi</taxon>
        <taxon>Fungi incertae sedis</taxon>
        <taxon>Mucoromycota</taxon>
        <taxon>Glomeromycotina</taxon>
        <taxon>Glomeromycetes</taxon>
        <taxon>Diversisporales</taxon>
        <taxon>Gigasporaceae</taxon>
        <taxon>Gigaspora</taxon>
    </lineage>
</organism>
<comment type="caution">
    <text evidence="2">The sequence shown here is derived from an EMBL/GenBank/DDBJ whole genome shotgun (WGS) entry which is preliminary data.</text>
</comment>
<name>A0A397W085_9GLOM</name>
<protein>
    <submittedName>
        <fullName evidence="2">Uncharacterized protein</fullName>
    </submittedName>
</protein>
<keyword evidence="1" id="KW-0175">Coiled coil</keyword>
<accession>A0A397W085</accession>
<keyword evidence="3" id="KW-1185">Reference proteome</keyword>
<gene>
    <name evidence="2" type="ORF">C2G38_2137723</name>
</gene>
<sequence>MQKAIELLTKHFNKFVEELKQETNQCIEKMANLFSGEEGEKLQNEINKLLKKLDDQIEHNNNMQNKFKSAKDKLKSRSKFPCKKQKREELLKALFNGSSITKEELVKNLESIKLELSKKLNPEDINVLTSQRL</sequence>
<evidence type="ECO:0000313" key="2">
    <source>
        <dbReference type="EMBL" id="RIB27618.1"/>
    </source>
</evidence>
<reference evidence="2 3" key="1">
    <citation type="submission" date="2018-06" db="EMBL/GenBank/DDBJ databases">
        <title>Comparative genomics reveals the genomic features of Rhizophagus irregularis, R. cerebriforme, R. diaphanum and Gigaspora rosea, and their symbiotic lifestyle signature.</title>
        <authorList>
            <person name="Morin E."/>
            <person name="San Clemente H."/>
            <person name="Chen E.C.H."/>
            <person name="De La Providencia I."/>
            <person name="Hainaut M."/>
            <person name="Kuo A."/>
            <person name="Kohler A."/>
            <person name="Murat C."/>
            <person name="Tang N."/>
            <person name="Roy S."/>
            <person name="Loubradou J."/>
            <person name="Henrissat B."/>
            <person name="Grigoriev I.V."/>
            <person name="Corradi N."/>
            <person name="Roux C."/>
            <person name="Martin F.M."/>
        </authorList>
    </citation>
    <scope>NUCLEOTIDE SEQUENCE [LARGE SCALE GENOMIC DNA]</scope>
    <source>
        <strain evidence="2 3">DAOM 194757</strain>
    </source>
</reference>
<feature type="coiled-coil region" evidence="1">
    <location>
        <begin position="39"/>
        <end position="73"/>
    </location>
</feature>